<dbReference type="InParanoid" id="G8YCN8"/>
<dbReference type="STRING" id="559304.G8YCN8"/>
<dbReference type="GO" id="GO:0016485">
    <property type="term" value="P:protein processing"/>
    <property type="evidence" value="ECO:0007669"/>
    <property type="project" value="InterPro"/>
</dbReference>
<dbReference type="SUPFAM" id="SSF50494">
    <property type="entry name" value="Trypsin-like serine proteases"/>
    <property type="match status" value="1"/>
</dbReference>
<sequence>MQQELEWKSVPVGVRFISEEVCCASSGVVFARFNNGVVDGEYMVTLSHLTKEQLSKYRIYVTGKDLIKKEDVYWHPATVDFHSSVVRGSYGRAAGRALADFVKDLLVQDFITVPGGHSLAKRDFDVFVVGLRLTRTRLTDVFPLSEAEPVEFGGADEQSSIAVEAFPFSFTNPLIFSKFSSFGTVISKVKMGGVFVGYLSDVKYLENSAGAQVKISRSPKSIGLLMGALRKRNGDGEFAFILSWSQLLHILNMNRISIPWQASAASPAGNLLSKCSVFPVVVSDKTSSVWGSCVYLGNSTFASNFHVVESYVKNRRQVSCRIKLSRGLSIRISQEDEILVPFKSIDLVFIRLRRESRARLATAGVISPSIDYNYKIGDRVSAIGFGLYYNESLVSPLQTMGHILAKHESHLFEDSAELSTSLIATSNSCWNGSSGGALISRETGALIGLVCSNIEVALPEPMVSQENKIEKVPNFTFAIPIEVVVQGLQLSREDSSLRRINPHVEKMWTITPYHNDIIVEKVKL</sequence>
<dbReference type="EMBL" id="FO082050">
    <property type="protein sequence ID" value="CCE82719.1"/>
    <property type="molecule type" value="Genomic_DNA"/>
</dbReference>
<dbReference type="Gene3D" id="2.40.10.10">
    <property type="entry name" value="Trypsin-like serine proteases"/>
    <property type="match status" value="1"/>
</dbReference>
<protein>
    <submittedName>
        <fullName evidence="1">Piso0_002461 protein</fullName>
    </submittedName>
</protein>
<accession>G8YCN8</accession>
<reference evidence="1 2" key="1">
    <citation type="journal article" date="2012" name="G3 (Bethesda)">
        <title>Pichia sorbitophila, an interspecies yeast hybrid reveals early steps of genome resolution following polyploidization.</title>
        <authorList>
            <person name="Leh Louis V."/>
            <person name="Despons L."/>
            <person name="Friedrich A."/>
            <person name="Martin T."/>
            <person name="Durrens P."/>
            <person name="Casaregola S."/>
            <person name="Neuveglise C."/>
            <person name="Fairhead C."/>
            <person name="Marck C."/>
            <person name="Cruz J.A."/>
            <person name="Straub M.L."/>
            <person name="Kugler V."/>
            <person name="Sacerdot C."/>
            <person name="Uzunov Z."/>
            <person name="Thierry A."/>
            <person name="Weiss S."/>
            <person name="Bleykasten C."/>
            <person name="De Montigny J."/>
            <person name="Jacques N."/>
            <person name="Jung P."/>
            <person name="Lemaire M."/>
            <person name="Mallet S."/>
            <person name="Morel G."/>
            <person name="Richard G.F."/>
            <person name="Sarkar A."/>
            <person name="Savel G."/>
            <person name="Schacherer J."/>
            <person name="Seret M.L."/>
            <person name="Talla E."/>
            <person name="Samson G."/>
            <person name="Jubin C."/>
            <person name="Poulain J."/>
            <person name="Vacherie B."/>
            <person name="Barbe V."/>
            <person name="Pelletier E."/>
            <person name="Sherman D.J."/>
            <person name="Westhof E."/>
            <person name="Weissenbach J."/>
            <person name="Baret P.V."/>
            <person name="Wincker P."/>
            <person name="Gaillardin C."/>
            <person name="Dujon B."/>
            <person name="Souciet J.L."/>
        </authorList>
    </citation>
    <scope>NUCLEOTIDE SEQUENCE [LARGE SCALE GENOMIC DNA]</scope>
    <source>
        <strain evidence="2">ATCC MYA-4447 / BCRC 22081 / CBS 7064 / NBRC 10061 / NRRL Y-12695</strain>
    </source>
</reference>
<dbReference type="InterPro" id="IPR039245">
    <property type="entry name" value="TYSND1/DEG15"/>
</dbReference>
<dbReference type="AlphaFoldDB" id="G8YCN8"/>
<dbReference type="PANTHER" id="PTHR21004:SF0">
    <property type="entry name" value="PEROXISOMAL LEADER PEPTIDE-PROCESSING PROTEASE"/>
    <property type="match status" value="1"/>
</dbReference>
<dbReference type="OrthoDB" id="17845at2759"/>
<dbReference type="InterPro" id="IPR043504">
    <property type="entry name" value="Peptidase_S1_PA_chymotrypsin"/>
</dbReference>
<dbReference type="GO" id="GO:0005777">
    <property type="term" value="C:peroxisome"/>
    <property type="evidence" value="ECO:0007669"/>
    <property type="project" value="InterPro"/>
</dbReference>
<name>G8YCN8_PICSO</name>
<dbReference type="GO" id="GO:0031998">
    <property type="term" value="P:regulation of fatty acid beta-oxidation"/>
    <property type="evidence" value="ECO:0007669"/>
    <property type="project" value="TreeGrafter"/>
</dbReference>
<dbReference type="PANTHER" id="PTHR21004">
    <property type="entry name" value="SERINE PROTEASE-RELATED"/>
    <property type="match status" value="1"/>
</dbReference>
<dbReference type="Pfam" id="PF13365">
    <property type="entry name" value="Trypsin_2"/>
    <property type="match status" value="1"/>
</dbReference>
<dbReference type="InterPro" id="IPR009003">
    <property type="entry name" value="Peptidase_S1_PA"/>
</dbReference>
<dbReference type="eggNOG" id="ENOG502S5HP">
    <property type="taxonomic scope" value="Eukaryota"/>
</dbReference>
<dbReference type="OMA" id="YLENMCG"/>
<gene>
    <name evidence="1" type="primary">Piso0_002461</name>
    <name evidence="1" type="ORF">GNLVRS01_PISO0J12483g</name>
</gene>
<proteinExistence type="predicted"/>
<evidence type="ECO:0000313" key="2">
    <source>
        <dbReference type="Proteomes" id="UP000005222"/>
    </source>
</evidence>
<organism evidence="1 2">
    <name type="scientific">Pichia sorbitophila (strain ATCC MYA-4447 / BCRC 22081 / CBS 7064 / NBRC 10061 / NRRL Y-12695)</name>
    <name type="common">Hybrid yeast</name>
    <dbReference type="NCBI Taxonomy" id="559304"/>
    <lineage>
        <taxon>Eukaryota</taxon>
        <taxon>Fungi</taxon>
        <taxon>Dikarya</taxon>
        <taxon>Ascomycota</taxon>
        <taxon>Saccharomycotina</taxon>
        <taxon>Pichiomycetes</taxon>
        <taxon>Debaryomycetaceae</taxon>
        <taxon>Millerozyma</taxon>
    </lineage>
</organism>
<dbReference type="HOGENOM" id="CLU_038715_0_0_1"/>
<keyword evidence="2" id="KW-1185">Reference proteome</keyword>
<dbReference type="Proteomes" id="UP000005222">
    <property type="component" value="Chromosome J"/>
</dbReference>
<dbReference type="GO" id="GO:0004252">
    <property type="term" value="F:serine-type endopeptidase activity"/>
    <property type="evidence" value="ECO:0007669"/>
    <property type="project" value="InterPro"/>
</dbReference>
<evidence type="ECO:0000313" key="1">
    <source>
        <dbReference type="EMBL" id="CCE82719.1"/>
    </source>
</evidence>